<keyword evidence="2" id="KW-0813">Transport</keyword>
<evidence type="ECO:0000256" key="1">
    <source>
        <dbReference type="ARBA" id="ARBA00005417"/>
    </source>
</evidence>
<evidence type="ECO:0000256" key="3">
    <source>
        <dbReference type="ARBA" id="ARBA00022741"/>
    </source>
</evidence>
<dbReference type="InterPro" id="IPR017871">
    <property type="entry name" value="ABC_transporter-like_CS"/>
</dbReference>
<dbReference type="SMART" id="SM00382">
    <property type="entry name" value="AAA"/>
    <property type="match status" value="1"/>
</dbReference>
<keyword evidence="3" id="KW-0547">Nucleotide-binding</keyword>
<dbReference type="InterPro" id="IPR027417">
    <property type="entry name" value="P-loop_NTPase"/>
</dbReference>
<reference evidence="6 7" key="1">
    <citation type="submission" date="2017-03" db="EMBL/GenBank/DDBJ databases">
        <title>Draft Genome sequence of Marispirochaeta sp. strain JC444.</title>
        <authorList>
            <person name="Shivani Y."/>
            <person name="Subhash Y."/>
            <person name="Sasikala C."/>
            <person name="Ramana C."/>
        </authorList>
    </citation>
    <scope>NUCLEOTIDE SEQUENCE [LARGE SCALE GENOMIC DNA]</scope>
    <source>
        <strain evidence="6 7">JC444</strain>
    </source>
</reference>
<protein>
    <recommendedName>
        <fullName evidence="5">ABC transporter domain-containing protein</fullName>
    </recommendedName>
</protein>
<keyword evidence="4" id="KW-0067">ATP-binding</keyword>
<comment type="similarity">
    <text evidence="1">Belongs to the ABC transporter superfamily.</text>
</comment>
<dbReference type="GO" id="GO:0016887">
    <property type="term" value="F:ATP hydrolysis activity"/>
    <property type="evidence" value="ECO:0007669"/>
    <property type="project" value="InterPro"/>
</dbReference>
<dbReference type="SUPFAM" id="SSF52540">
    <property type="entry name" value="P-loop containing nucleoside triphosphate hydrolases"/>
    <property type="match status" value="1"/>
</dbReference>
<organism evidence="6 7">
    <name type="scientific">Marispirochaeta aestuarii</name>
    <dbReference type="NCBI Taxonomy" id="1963862"/>
    <lineage>
        <taxon>Bacteria</taxon>
        <taxon>Pseudomonadati</taxon>
        <taxon>Spirochaetota</taxon>
        <taxon>Spirochaetia</taxon>
        <taxon>Spirochaetales</taxon>
        <taxon>Spirochaetaceae</taxon>
        <taxon>Marispirochaeta</taxon>
    </lineage>
</organism>
<dbReference type="RefSeq" id="WP_083049844.1">
    <property type="nucleotide sequence ID" value="NZ_MWQY01000008.1"/>
</dbReference>
<dbReference type="GO" id="GO:0043190">
    <property type="term" value="C:ATP-binding cassette (ABC) transporter complex"/>
    <property type="evidence" value="ECO:0007669"/>
    <property type="project" value="TreeGrafter"/>
</dbReference>
<dbReference type="STRING" id="1963862.B4O97_08040"/>
<evidence type="ECO:0000313" key="6">
    <source>
        <dbReference type="EMBL" id="ORC35585.1"/>
    </source>
</evidence>
<evidence type="ECO:0000256" key="4">
    <source>
        <dbReference type="ARBA" id="ARBA00022840"/>
    </source>
</evidence>
<dbReference type="InterPro" id="IPR015856">
    <property type="entry name" value="ABC_transpr_CbiO/EcfA_su"/>
</dbReference>
<dbReference type="PROSITE" id="PS50893">
    <property type="entry name" value="ABC_TRANSPORTER_2"/>
    <property type="match status" value="1"/>
</dbReference>
<dbReference type="CDD" id="cd03225">
    <property type="entry name" value="ABC_cobalt_CbiO_domain1"/>
    <property type="match status" value="1"/>
</dbReference>
<dbReference type="Pfam" id="PF00005">
    <property type="entry name" value="ABC_tran"/>
    <property type="match status" value="1"/>
</dbReference>
<proteinExistence type="inferred from homology"/>
<dbReference type="InterPro" id="IPR003439">
    <property type="entry name" value="ABC_transporter-like_ATP-bd"/>
</dbReference>
<dbReference type="PANTHER" id="PTHR43553">
    <property type="entry name" value="HEAVY METAL TRANSPORTER"/>
    <property type="match status" value="1"/>
</dbReference>
<dbReference type="Proteomes" id="UP000192343">
    <property type="component" value="Unassembled WGS sequence"/>
</dbReference>
<keyword evidence="7" id="KW-1185">Reference proteome</keyword>
<evidence type="ECO:0000256" key="2">
    <source>
        <dbReference type="ARBA" id="ARBA00022448"/>
    </source>
</evidence>
<comment type="caution">
    <text evidence="6">The sequence shown here is derived from an EMBL/GenBank/DDBJ whole genome shotgun (WGS) entry which is preliminary data.</text>
</comment>
<dbReference type="GO" id="GO:0042626">
    <property type="term" value="F:ATPase-coupled transmembrane transporter activity"/>
    <property type="evidence" value="ECO:0007669"/>
    <property type="project" value="TreeGrafter"/>
</dbReference>
<dbReference type="Gene3D" id="3.40.50.300">
    <property type="entry name" value="P-loop containing nucleotide triphosphate hydrolases"/>
    <property type="match status" value="1"/>
</dbReference>
<accession>A0A1Y1RZX6</accession>
<dbReference type="InterPro" id="IPR003593">
    <property type="entry name" value="AAA+_ATPase"/>
</dbReference>
<dbReference type="GO" id="GO:0005524">
    <property type="term" value="F:ATP binding"/>
    <property type="evidence" value="ECO:0007669"/>
    <property type="project" value="UniProtKB-KW"/>
</dbReference>
<dbReference type="AlphaFoldDB" id="A0A1Y1RZX6"/>
<gene>
    <name evidence="6" type="ORF">B4O97_08040</name>
</gene>
<dbReference type="PROSITE" id="PS00211">
    <property type="entry name" value="ABC_TRANSPORTER_1"/>
    <property type="match status" value="1"/>
</dbReference>
<feature type="domain" description="ABC transporter" evidence="5">
    <location>
        <begin position="5"/>
        <end position="251"/>
    </location>
</feature>
<evidence type="ECO:0000259" key="5">
    <source>
        <dbReference type="PROSITE" id="PS50893"/>
    </source>
</evidence>
<dbReference type="OrthoDB" id="9805565at2"/>
<name>A0A1Y1RZX6_9SPIO</name>
<sequence length="291" mass="31703">MNPVIRVAGLEYHYGRQEKNLPSPPKVLEGIDLRVEKAELLAIIGATGSGKTTLLQILAGLLLPQKGEARVLGLDLGNPKIGEKELDAHRRRTVIALQRPEEMLFRTYVGDDVAYGPANYGIRGRALALRVKEAMETMGLSYTRFKDRRTDSLSGGEMRKAALAGVLALKPEILLLDEPAAGLDPPSAGDLFRRIRDLRAGGVTVIFSTHDMDQVMLADRAAVFREGRLLAVESPEQLFFHSDIPEKAGLLPPESARICRSLMDRGMDLRSNSAFAQDPEALAEIIAGGLA</sequence>
<dbReference type="EMBL" id="MWQY01000008">
    <property type="protein sequence ID" value="ORC35585.1"/>
    <property type="molecule type" value="Genomic_DNA"/>
</dbReference>
<evidence type="ECO:0000313" key="7">
    <source>
        <dbReference type="Proteomes" id="UP000192343"/>
    </source>
</evidence>
<dbReference type="PANTHER" id="PTHR43553:SF24">
    <property type="entry name" value="ENERGY-COUPLING FACTOR TRANSPORTER ATP-BINDING PROTEIN ECFA1"/>
    <property type="match status" value="1"/>
</dbReference>
<dbReference type="InterPro" id="IPR050095">
    <property type="entry name" value="ECF_ABC_transporter_ATP-bd"/>
</dbReference>